<dbReference type="Proteomes" id="UP001054252">
    <property type="component" value="Unassembled WGS sequence"/>
</dbReference>
<organism evidence="2 3">
    <name type="scientific">Rubroshorea leprosula</name>
    <dbReference type="NCBI Taxonomy" id="152421"/>
    <lineage>
        <taxon>Eukaryota</taxon>
        <taxon>Viridiplantae</taxon>
        <taxon>Streptophyta</taxon>
        <taxon>Embryophyta</taxon>
        <taxon>Tracheophyta</taxon>
        <taxon>Spermatophyta</taxon>
        <taxon>Magnoliopsida</taxon>
        <taxon>eudicotyledons</taxon>
        <taxon>Gunneridae</taxon>
        <taxon>Pentapetalae</taxon>
        <taxon>rosids</taxon>
        <taxon>malvids</taxon>
        <taxon>Malvales</taxon>
        <taxon>Dipterocarpaceae</taxon>
        <taxon>Rubroshorea</taxon>
    </lineage>
</organism>
<protein>
    <submittedName>
        <fullName evidence="2">Uncharacterized protein</fullName>
    </submittedName>
</protein>
<feature type="compositionally biased region" description="Basic and acidic residues" evidence="1">
    <location>
        <begin position="82"/>
        <end position="97"/>
    </location>
</feature>
<keyword evidence="3" id="KW-1185">Reference proteome</keyword>
<feature type="region of interest" description="Disordered" evidence="1">
    <location>
        <begin position="1"/>
        <end position="28"/>
    </location>
</feature>
<evidence type="ECO:0000313" key="3">
    <source>
        <dbReference type="Proteomes" id="UP001054252"/>
    </source>
</evidence>
<feature type="region of interest" description="Disordered" evidence="1">
    <location>
        <begin position="79"/>
        <end position="121"/>
    </location>
</feature>
<evidence type="ECO:0000256" key="1">
    <source>
        <dbReference type="SAM" id="MobiDB-lite"/>
    </source>
</evidence>
<dbReference type="EMBL" id="BPVZ01000174">
    <property type="protein sequence ID" value="GKV43982.1"/>
    <property type="molecule type" value="Genomic_DNA"/>
</dbReference>
<proteinExistence type="predicted"/>
<evidence type="ECO:0000313" key="2">
    <source>
        <dbReference type="EMBL" id="GKV43982.1"/>
    </source>
</evidence>
<accession>A0AAV5M3D6</accession>
<comment type="caution">
    <text evidence="2">The sequence shown here is derived from an EMBL/GenBank/DDBJ whole genome shotgun (WGS) entry which is preliminary data.</text>
</comment>
<sequence>MVQGIKGELDKTSFSLPPKGQRGEERGRKRRKCFMWVLVWRRYDVCREEEKFVFFCGGAADHIYVTDLGLLPIPCRSYADIPGKRGGAEDDGRSPRDDEGEEREDGTEAPQRKIFWSQQNR</sequence>
<reference evidence="2 3" key="1">
    <citation type="journal article" date="2021" name="Commun. Biol.">
        <title>The genome of Shorea leprosula (Dipterocarpaceae) highlights the ecological relevance of drought in aseasonal tropical rainforests.</title>
        <authorList>
            <person name="Ng K.K.S."/>
            <person name="Kobayashi M.J."/>
            <person name="Fawcett J.A."/>
            <person name="Hatakeyama M."/>
            <person name="Paape T."/>
            <person name="Ng C.H."/>
            <person name="Ang C.C."/>
            <person name="Tnah L.H."/>
            <person name="Lee C.T."/>
            <person name="Nishiyama T."/>
            <person name="Sese J."/>
            <person name="O'Brien M.J."/>
            <person name="Copetti D."/>
            <person name="Mohd Noor M.I."/>
            <person name="Ong R.C."/>
            <person name="Putra M."/>
            <person name="Sireger I.Z."/>
            <person name="Indrioko S."/>
            <person name="Kosugi Y."/>
            <person name="Izuno A."/>
            <person name="Isagi Y."/>
            <person name="Lee S.L."/>
            <person name="Shimizu K.K."/>
        </authorList>
    </citation>
    <scope>NUCLEOTIDE SEQUENCE [LARGE SCALE GENOMIC DNA]</scope>
    <source>
        <strain evidence="2">214</strain>
    </source>
</reference>
<gene>
    <name evidence="2" type="ORF">SLEP1_g51211</name>
</gene>
<dbReference type="AlphaFoldDB" id="A0AAV5M3D6"/>
<feature type="compositionally biased region" description="Acidic residues" evidence="1">
    <location>
        <begin position="98"/>
        <end position="107"/>
    </location>
</feature>
<name>A0AAV5M3D6_9ROSI</name>